<keyword evidence="6" id="KW-0092">Biotin</keyword>
<evidence type="ECO:0000256" key="5">
    <source>
        <dbReference type="ARBA" id="ARBA00023211"/>
    </source>
</evidence>
<comment type="caution">
    <text evidence="9">The sequence shown here is derived from an EMBL/GenBank/DDBJ whole genome shotgun (WGS) entry which is preliminary data.</text>
</comment>
<dbReference type="InterPro" id="IPR011053">
    <property type="entry name" value="Single_hybrid_motif"/>
</dbReference>
<dbReference type="InterPro" id="IPR050709">
    <property type="entry name" value="Biotin_Carboxyl_Carrier/Decarb"/>
</dbReference>
<protein>
    <recommendedName>
        <fullName evidence="2">propionyl-CoA carboxylase</fullName>
        <ecNumber evidence="2">6.4.1.3</ecNumber>
    </recommendedName>
</protein>
<dbReference type="AlphaFoldDB" id="A0A645C199"/>
<dbReference type="InterPro" id="IPR001882">
    <property type="entry name" value="Biotin_BS"/>
</dbReference>
<keyword evidence="4" id="KW-0442">Lipid degradation</keyword>
<gene>
    <name evidence="9" type="ORF">SDC9_118279</name>
</gene>
<dbReference type="PROSITE" id="PS50968">
    <property type="entry name" value="BIOTINYL_LIPOYL"/>
    <property type="match status" value="1"/>
</dbReference>
<evidence type="ECO:0000256" key="4">
    <source>
        <dbReference type="ARBA" id="ARBA00022963"/>
    </source>
</evidence>
<dbReference type="InterPro" id="IPR041265">
    <property type="entry name" value="PCC_BT"/>
</dbReference>
<dbReference type="Pfam" id="PF00364">
    <property type="entry name" value="Biotin_lipoyl"/>
    <property type="match status" value="1"/>
</dbReference>
<keyword evidence="3" id="KW-0460">Magnesium</keyword>
<dbReference type="PANTHER" id="PTHR45266">
    <property type="entry name" value="OXALOACETATE DECARBOXYLASE ALPHA CHAIN"/>
    <property type="match status" value="1"/>
</dbReference>
<dbReference type="GO" id="GO:0004658">
    <property type="term" value="F:propionyl-CoA carboxylase activity"/>
    <property type="evidence" value="ECO:0007669"/>
    <property type="project" value="UniProtKB-EC"/>
</dbReference>
<dbReference type="EMBL" id="VSSQ01024029">
    <property type="protein sequence ID" value="MPM71315.1"/>
    <property type="molecule type" value="Genomic_DNA"/>
</dbReference>
<feature type="domain" description="Lipoyl-binding" evidence="8">
    <location>
        <begin position="105"/>
        <end position="184"/>
    </location>
</feature>
<dbReference type="SUPFAM" id="SSF51230">
    <property type="entry name" value="Single hybrid motif"/>
    <property type="match status" value="1"/>
</dbReference>
<dbReference type="Pfam" id="PF18140">
    <property type="entry name" value="PCC_BT"/>
    <property type="match status" value="1"/>
</dbReference>
<proteinExistence type="predicted"/>
<dbReference type="EC" id="6.4.1.3" evidence="2"/>
<organism evidence="9">
    <name type="scientific">bioreactor metagenome</name>
    <dbReference type="NCBI Taxonomy" id="1076179"/>
    <lineage>
        <taxon>unclassified sequences</taxon>
        <taxon>metagenomes</taxon>
        <taxon>ecological metagenomes</taxon>
    </lineage>
</organism>
<dbReference type="GO" id="GO:0016042">
    <property type="term" value="P:lipid catabolic process"/>
    <property type="evidence" value="ECO:0007669"/>
    <property type="project" value="UniProtKB-KW"/>
</dbReference>
<dbReference type="InterPro" id="IPR000089">
    <property type="entry name" value="Biotin_lipoyl"/>
</dbReference>
<dbReference type="PANTHER" id="PTHR45266:SF3">
    <property type="entry name" value="OXALOACETATE DECARBOXYLASE ALPHA CHAIN"/>
    <property type="match status" value="1"/>
</dbReference>
<evidence type="ECO:0000256" key="2">
    <source>
        <dbReference type="ARBA" id="ARBA00013050"/>
    </source>
</evidence>
<dbReference type="PROSITE" id="PS00188">
    <property type="entry name" value="BIOTIN"/>
    <property type="match status" value="1"/>
</dbReference>
<dbReference type="UniPathway" id="UPA00945">
    <property type="reaction ID" value="UER00908"/>
</dbReference>
<keyword evidence="4" id="KW-0443">Lipid metabolism</keyword>
<evidence type="ECO:0000256" key="1">
    <source>
        <dbReference type="ARBA" id="ARBA00005060"/>
    </source>
</evidence>
<dbReference type="CDD" id="cd06850">
    <property type="entry name" value="biotinyl_domain"/>
    <property type="match status" value="1"/>
</dbReference>
<keyword evidence="5" id="KW-0464">Manganese</keyword>
<reference evidence="9" key="1">
    <citation type="submission" date="2019-08" db="EMBL/GenBank/DDBJ databases">
        <authorList>
            <person name="Kucharzyk K."/>
            <person name="Murdoch R.W."/>
            <person name="Higgins S."/>
            <person name="Loffler F."/>
        </authorList>
    </citation>
    <scope>NUCLEOTIDE SEQUENCE</scope>
</reference>
<evidence type="ECO:0000256" key="7">
    <source>
        <dbReference type="ARBA" id="ARBA00049495"/>
    </source>
</evidence>
<evidence type="ECO:0000313" key="9">
    <source>
        <dbReference type="EMBL" id="MPM71315.1"/>
    </source>
</evidence>
<name>A0A645C199_9ZZZZ</name>
<comment type="catalytic activity">
    <reaction evidence="7">
        <text>propanoyl-CoA + hydrogencarbonate + ATP = (S)-methylmalonyl-CoA + ADP + phosphate + H(+)</text>
        <dbReference type="Rhea" id="RHEA:23720"/>
        <dbReference type="ChEBI" id="CHEBI:15378"/>
        <dbReference type="ChEBI" id="CHEBI:17544"/>
        <dbReference type="ChEBI" id="CHEBI:30616"/>
        <dbReference type="ChEBI" id="CHEBI:43474"/>
        <dbReference type="ChEBI" id="CHEBI:57327"/>
        <dbReference type="ChEBI" id="CHEBI:57392"/>
        <dbReference type="ChEBI" id="CHEBI:456216"/>
        <dbReference type="EC" id="6.4.1.3"/>
    </reaction>
    <physiologicalReaction direction="left-to-right" evidence="7">
        <dbReference type="Rhea" id="RHEA:23721"/>
    </physiologicalReaction>
</comment>
<comment type="pathway">
    <text evidence="1">Metabolic intermediate metabolism; propanoyl-CoA degradation; succinyl-CoA from propanoyl-CoA: step 1/3.</text>
</comment>
<dbReference type="Gene3D" id="2.40.50.100">
    <property type="match status" value="1"/>
</dbReference>
<evidence type="ECO:0000259" key="8">
    <source>
        <dbReference type="PROSITE" id="PS50968"/>
    </source>
</evidence>
<dbReference type="Gene3D" id="3.30.700.30">
    <property type="match status" value="1"/>
</dbReference>
<dbReference type="FunFam" id="2.40.50.100:FF:000003">
    <property type="entry name" value="Acetyl-CoA carboxylase biotin carboxyl carrier protein"/>
    <property type="match status" value="1"/>
</dbReference>
<evidence type="ECO:0000256" key="3">
    <source>
        <dbReference type="ARBA" id="ARBA00022842"/>
    </source>
</evidence>
<evidence type="ECO:0000256" key="6">
    <source>
        <dbReference type="ARBA" id="ARBA00023267"/>
    </source>
</evidence>
<accession>A0A645C199</accession>
<sequence length="184" mass="19787">MQVGAKFTVVVLGAGGDNKHYQIEVTDYDQNNRSSAVTVNGKTYYISSRAGLGDIRVQGEVNDKPFTAQLERGTAKNPLALRVIHNGTQIDALVLSPRGAELHQLMPFKAPPDLSKFLLSPMPGLLVDVAVQPGQKVQSGEKLAVIEAMKMENILFAAQDGVVSKVVATKGESLAVDQVIIEFE</sequence>